<comment type="caution">
    <text evidence="2">The sequence shown here is derived from an EMBL/GenBank/DDBJ whole genome shotgun (WGS) entry which is preliminary data.</text>
</comment>
<reference evidence="2 3" key="1">
    <citation type="submission" date="2020-05" db="EMBL/GenBank/DDBJ databases">
        <title>Flexivirga sp. ID2601S isolated from air conditioner.</title>
        <authorList>
            <person name="Kim D.H."/>
        </authorList>
    </citation>
    <scope>NUCLEOTIDE SEQUENCE [LARGE SCALE GENOMIC DNA]</scope>
    <source>
        <strain evidence="2 3">ID2601S</strain>
    </source>
</reference>
<accession>A0A849ACT0</accession>
<protein>
    <recommendedName>
        <fullName evidence="4">YtxH domain-containing protein</fullName>
    </recommendedName>
</protein>
<evidence type="ECO:0000313" key="2">
    <source>
        <dbReference type="EMBL" id="NNG38674.1"/>
    </source>
</evidence>
<gene>
    <name evidence="2" type="ORF">HJ588_05205</name>
</gene>
<evidence type="ECO:0000256" key="1">
    <source>
        <dbReference type="SAM" id="MobiDB-lite"/>
    </source>
</evidence>
<evidence type="ECO:0000313" key="3">
    <source>
        <dbReference type="Proteomes" id="UP000557772"/>
    </source>
</evidence>
<name>A0A849ACT0_9MICO</name>
<sequence>MSKLGFVVGIAAGYVIGARAGRERYEQIRQIAGRAWNHPAVVDQRSRTTEQIKQRGPEVAAAAGQAAIKGAGQAAKSAVTAGFQAAVGHKPGPVVSGTLADGASYDQGASSAEAADESLARAGKPTR</sequence>
<keyword evidence="3" id="KW-1185">Reference proteome</keyword>
<dbReference type="Proteomes" id="UP000557772">
    <property type="component" value="Unassembled WGS sequence"/>
</dbReference>
<dbReference type="AlphaFoldDB" id="A0A849ACT0"/>
<proteinExistence type="predicted"/>
<feature type="region of interest" description="Disordered" evidence="1">
    <location>
        <begin position="97"/>
        <end position="127"/>
    </location>
</feature>
<evidence type="ECO:0008006" key="4">
    <source>
        <dbReference type="Google" id="ProtNLM"/>
    </source>
</evidence>
<dbReference type="RefSeq" id="WP_171152710.1">
    <property type="nucleotide sequence ID" value="NZ_JABENB010000001.1"/>
</dbReference>
<organism evidence="2 3">
    <name type="scientific">Flexivirga aerilata</name>
    <dbReference type="NCBI Taxonomy" id="1656889"/>
    <lineage>
        <taxon>Bacteria</taxon>
        <taxon>Bacillati</taxon>
        <taxon>Actinomycetota</taxon>
        <taxon>Actinomycetes</taxon>
        <taxon>Micrococcales</taxon>
        <taxon>Dermacoccaceae</taxon>
        <taxon>Flexivirga</taxon>
    </lineage>
</organism>
<dbReference type="EMBL" id="JABENB010000001">
    <property type="protein sequence ID" value="NNG38674.1"/>
    <property type="molecule type" value="Genomic_DNA"/>
</dbReference>